<keyword evidence="3" id="KW-0999">Mitochondrion inner membrane</keyword>
<feature type="transmembrane region" description="Helical" evidence="8">
    <location>
        <begin position="12"/>
        <end position="32"/>
    </location>
</feature>
<feature type="non-terminal residue" evidence="9">
    <location>
        <position position="59"/>
    </location>
</feature>
<evidence type="ECO:0000256" key="1">
    <source>
        <dbReference type="ARBA" id="ARBA00004434"/>
    </source>
</evidence>
<dbReference type="OMA" id="YMKFLGC"/>
<proteinExistence type="inferred from homology"/>
<dbReference type="InterPro" id="IPR027858">
    <property type="entry name" value="BRAWNIN"/>
</dbReference>
<keyword evidence="5" id="KW-0496">Mitochondrion</keyword>
<evidence type="ECO:0000313" key="9">
    <source>
        <dbReference type="EMBL" id="KFM81477.1"/>
    </source>
</evidence>
<evidence type="ECO:0000256" key="3">
    <source>
        <dbReference type="ARBA" id="ARBA00022792"/>
    </source>
</evidence>
<keyword evidence="2 8" id="KW-0812">Transmembrane</keyword>
<sequence length="59" mass="6869">MPYGVSWTKYIAFIFSSLMSMAAGAQVVHVIYQPLKDLPEYVEREREKQRGLQPKETHL</sequence>
<protein>
    <submittedName>
        <fullName evidence="9">Uncharacterized protein</fullName>
    </submittedName>
</protein>
<evidence type="ECO:0000256" key="4">
    <source>
        <dbReference type="ARBA" id="ARBA00022989"/>
    </source>
</evidence>
<comment type="subcellular location">
    <subcellularLocation>
        <location evidence="1">Mitochondrion inner membrane</location>
        <topology evidence="1">Single-pass membrane protein</topology>
    </subcellularLocation>
</comment>
<keyword evidence="6 8" id="KW-0472">Membrane</keyword>
<comment type="similarity">
    <text evidence="7">Belongs to the UQCC6 family.</text>
</comment>
<reference evidence="9 10" key="1">
    <citation type="submission" date="2013-11" db="EMBL/GenBank/DDBJ databases">
        <title>Genome sequencing of Stegodyphus mimosarum.</title>
        <authorList>
            <person name="Bechsgaard J."/>
        </authorList>
    </citation>
    <scope>NUCLEOTIDE SEQUENCE [LARGE SCALE GENOMIC DNA]</scope>
</reference>
<keyword evidence="4 8" id="KW-1133">Transmembrane helix</keyword>
<dbReference type="OrthoDB" id="6507268at2759"/>
<name>A0A087UVT8_STEMI</name>
<dbReference type="GO" id="GO:0034551">
    <property type="term" value="P:mitochondrial respiratory chain complex III assembly"/>
    <property type="evidence" value="ECO:0007669"/>
    <property type="project" value="InterPro"/>
</dbReference>
<dbReference type="PANTHER" id="PTHR28492:SF1">
    <property type="entry name" value="UBIQUINOL-CYTOCHROME-C REDUCTASE COMPLEX ASSEMBLY FACTOR 6"/>
    <property type="match status" value="1"/>
</dbReference>
<evidence type="ECO:0000256" key="2">
    <source>
        <dbReference type="ARBA" id="ARBA00022692"/>
    </source>
</evidence>
<dbReference type="Pfam" id="PF14990">
    <property type="entry name" value="DUF4516"/>
    <property type="match status" value="1"/>
</dbReference>
<evidence type="ECO:0000256" key="8">
    <source>
        <dbReference type="SAM" id="Phobius"/>
    </source>
</evidence>
<evidence type="ECO:0000313" key="10">
    <source>
        <dbReference type="Proteomes" id="UP000054359"/>
    </source>
</evidence>
<organism evidence="9 10">
    <name type="scientific">Stegodyphus mimosarum</name>
    <name type="common">African social velvet spider</name>
    <dbReference type="NCBI Taxonomy" id="407821"/>
    <lineage>
        <taxon>Eukaryota</taxon>
        <taxon>Metazoa</taxon>
        <taxon>Ecdysozoa</taxon>
        <taxon>Arthropoda</taxon>
        <taxon>Chelicerata</taxon>
        <taxon>Arachnida</taxon>
        <taxon>Araneae</taxon>
        <taxon>Araneomorphae</taxon>
        <taxon>Entelegynae</taxon>
        <taxon>Eresoidea</taxon>
        <taxon>Eresidae</taxon>
        <taxon>Stegodyphus</taxon>
    </lineage>
</organism>
<dbReference type="GO" id="GO:0005743">
    <property type="term" value="C:mitochondrial inner membrane"/>
    <property type="evidence" value="ECO:0007669"/>
    <property type="project" value="UniProtKB-SubCell"/>
</dbReference>
<dbReference type="AlphaFoldDB" id="A0A087UVT8"/>
<evidence type="ECO:0000256" key="6">
    <source>
        <dbReference type="ARBA" id="ARBA00023136"/>
    </source>
</evidence>
<accession>A0A087UVT8</accession>
<dbReference type="EMBL" id="KK121892">
    <property type="protein sequence ID" value="KFM81477.1"/>
    <property type="molecule type" value="Genomic_DNA"/>
</dbReference>
<dbReference type="Proteomes" id="UP000054359">
    <property type="component" value="Unassembled WGS sequence"/>
</dbReference>
<dbReference type="PANTHER" id="PTHR28492">
    <property type="entry name" value="HYPOTHETICAL PROTEIN LOC691921"/>
    <property type="match status" value="1"/>
</dbReference>
<gene>
    <name evidence="9" type="ORF">X975_08447</name>
</gene>
<keyword evidence="10" id="KW-1185">Reference proteome</keyword>
<evidence type="ECO:0000256" key="7">
    <source>
        <dbReference type="ARBA" id="ARBA00044944"/>
    </source>
</evidence>
<evidence type="ECO:0000256" key="5">
    <source>
        <dbReference type="ARBA" id="ARBA00023128"/>
    </source>
</evidence>